<feature type="domain" description="Protein kinase" evidence="1">
    <location>
        <begin position="20"/>
        <end position="267"/>
    </location>
</feature>
<dbReference type="InterPro" id="IPR011009">
    <property type="entry name" value="Kinase-like_dom_sf"/>
</dbReference>
<dbReference type="EMBL" id="NBNE01011992">
    <property type="protein sequence ID" value="OWY96176.1"/>
    <property type="molecule type" value="Genomic_DNA"/>
</dbReference>
<keyword evidence="2" id="KW-0808">Transferase</keyword>
<dbReference type="PANTHER" id="PTHR44329:SF214">
    <property type="entry name" value="PROTEIN KINASE DOMAIN-CONTAINING PROTEIN"/>
    <property type="match status" value="1"/>
</dbReference>
<dbReference type="SUPFAM" id="SSF56112">
    <property type="entry name" value="Protein kinase-like (PK-like)"/>
    <property type="match status" value="1"/>
</dbReference>
<accession>A0A225UUI0</accession>
<evidence type="ECO:0000259" key="1">
    <source>
        <dbReference type="PROSITE" id="PS50011"/>
    </source>
</evidence>
<dbReference type="Gene3D" id="1.10.510.10">
    <property type="entry name" value="Transferase(Phosphotransferase) domain 1"/>
    <property type="match status" value="1"/>
</dbReference>
<comment type="caution">
    <text evidence="2">The sequence shown here is derived from an EMBL/GenBank/DDBJ whole genome shotgun (WGS) entry which is preliminary data.</text>
</comment>
<dbReference type="PANTHER" id="PTHR44329">
    <property type="entry name" value="SERINE/THREONINE-PROTEIN KINASE TNNI3K-RELATED"/>
    <property type="match status" value="1"/>
</dbReference>
<dbReference type="GO" id="GO:0005524">
    <property type="term" value="F:ATP binding"/>
    <property type="evidence" value="ECO:0007669"/>
    <property type="project" value="InterPro"/>
</dbReference>
<reference evidence="3" key="1">
    <citation type="submission" date="2017-03" db="EMBL/GenBank/DDBJ databases">
        <title>Phytopthora megakarya and P. palmivora, two closely related causual agents of cacao black pod achieved similar genome size and gene model numbers by different mechanisms.</title>
        <authorList>
            <person name="Ali S."/>
            <person name="Shao J."/>
            <person name="Larry D.J."/>
            <person name="Kronmiller B."/>
            <person name="Shen D."/>
            <person name="Strem M.D."/>
            <person name="Melnick R.L."/>
            <person name="Guiltinan M.J."/>
            <person name="Tyler B.M."/>
            <person name="Meinhardt L.W."/>
            <person name="Bailey B.A."/>
        </authorList>
    </citation>
    <scope>NUCLEOTIDE SEQUENCE [LARGE SCALE GENOMIC DNA]</scope>
    <source>
        <strain evidence="3">zdho120</strain>
    </source>
</reference>
<dbReference type="PROSITE" id="PS50011">
    <property type="entry name" value="PROTEIN_KINASE_DOM"/>
    <property type="match status" value="1"/>
</dbReference>
<dbReference type="OrthoDB" id="91826at2759"/>
<sequence>MSDGAIEDVPDRFIAEFEIQRDAEPFSSGSSGKVYRGIWRGAKVVIKYVEVTTHEEMRSFLHEGKIWHMARHPNVVTYFGACHLPRPCFLVSDEAVNGSSVNYIAREKVRGRSVLWRLMHEAALGLRFLHDSKIIHGDLACRNILVDTNGSAKLVDFGMSFLKDSSPTVYVGPIRWTAPECVLRNQTPSFQSDLYSIGMCIIEAAIGRDPWGNLSDIEVHYKLAHQEFLAQPAELNDDQWRLVTSLCAFDPNQRCSLDDAIDQLTALALAEATTYTTRPQRNHRRTSI</sequence>
<dbReference type="Pfam" id="PF07714">
    <property type="entry name" value="PK_Tyr_Ser-Thr"/>
    <property type="match status" value="1"/>
</dbReference>
<keyword evidence="2" id="KW-0418">Kinase</keyword>
<dbReference type="Gene3D" id="3.30.200.20">
    <property type="entry name" value="Phosphorylase Kinase, domain 1"/>
    <property type="match status" value="1"/>
</dbReference>
<evidence type="ECO:0000313" key="3">
    <source>
        <dbReference type="Proteomes" id="UP000198211"/>
    </source>
</evidence>
<dbReference type="InterPro" id="IPR051681">
    <property type="entry name" value="Ser/Thr_Kinases-Pseudokinases"/>
</dbReference>
<organism evidence="2 3">
    <name type="scientific">Phytophthora megakarya</name>
    <dbReference type="NCBI Taxonomy" id="4795"/>
    <lineage>
        <taxon>Eukaryota</taxon>
        <taxon>Sar</taxon>
        <taxon>Stramenopiles</taxon>
        <taxon>Oomycota</taxon>
        <taxon>Peronosporomycetes</taxon>
        <taxon>Peronosporales</taxon>
        <taxon>Peronosporaceae</taxon>
        <taxon>Phytophthora</taxon>
    </lineage>
</organism>
<dbReference type="STRING" id="4795.A0A225UUI0"/>
<dbReference type="PIRSF" id="PIRSF000654">
    <property type="entry name" value="Integrin-linked_kinase"/>
    <property type="match status" value="1"/>
</dbReference>
<name>A0A225UUI0_9STRA</name>
<gene>
    <name evidence="2" type="ORF">PHMEG_00033623</name>
</gene>
<dbReference type="InterPro" id="IPR001245">
    <property type="entry name" value="Ser-Thr/Tyr_kinase_cat_dom"/>
</dbReference>
<protein>
    <submittedName>
        <fullName evidence="2">TKL protein kinase</fullName>
    </submittedName>
</protein>
<keyword evidence="3" id="KW-1185">Reference proteome</keyword>
<proteinExistence type="predicted"/>
<dbReference type="GO" id="GO:0004674">
    <property type="term" value="F:protein serine/threonine kinase activity"/>
    <property type="evidence" value="ECO:0007669"/>
    <property type="project" value="TreeGrafter"/>
</dbReference>
<dbReference type="InterPro" id="IPR008266">
    <property type="entry name" value="Tyr_kinase_AS"/>
</dbReference>
<dbReference type="Proteomes" id="UP000198211">
    <property type="component" value="Unassembled WGS sequence"/>
</dbReference>
<evidence type="ECO:0000313" key="2">
    <source>
        <dbReference type="EMBL" id="OWY96176.1"/>
    </source>
</evidence>
<dbReference type="AlphaFoldDB" id="A0A225UUI0"/>
<dbReference type="InterPro" id="IPR000719">
    <property type="entry name" value="Prot_kinase_dom"/>
</dbReference>
<dbReference type="PROSITE" id="PS00109">
    <property type="entry name" value="PROTEIN_KINASE_TYR"/>
    <property type="match status" value="1"/>
</dbReference>